<accession>A0A7J0F055</accession>
<evidence type="ECO:0000313" key="1">
    <source>
        <dbReference type="EMBL" id="GFY91267.1"/>
    </source>
</evidence>
<protein>
    <submittedName>
        <fullName evidence="1">Uncharacterized protein</fullName>
    </submittedName>
</protein>
<dbReference type="EMBL" id="BJWL01000007">
    <property type="protein sequence ID" value="GFY91267.1"/>
    <property type="molecule type" value="Genomic_DNA"/>
</dbReference>
<proteinExistence type="predicted"/>
<dbReference type="Proteomes" id="UP000585474">
    <property type="component" value="Unassembled WGS sequence"/>
</dbReference>
<name>A0A7J0F055_9ERIC</name>
<comment type="caution">
    <text evidence="1">The sequence shown here is derived from an EMBL/GenBank/DDBJ whole genome shotgun (WGS) entry which is preliminary data.</text>
</comment>
<dbReference type="AlphaFoldDB" id="A0A7J0F055"/>
<gene>
    <name evidence="1" type="ORF">Acr_07g0014630</name>
</gene>
<reference evidence="1 2" key="1">
    <citation type="submission" date="2019-07" db="EMBL/GenBank/DDBJ databases">
        <title>De Novo Assembly of kiwifruit Actinidia rufa.</title>
        <authorList>
            <person name="Sugita-Konishi S."/>
            <person name="Sato K."/>
            <person name="Mori E."/>
            <person name="Abe Y."/>
            <person name="Kisaki G."/>
            <person name="Hamano K."/>
            <person name="Suezawa K."/>
            <person name="Otani M."/>
            <person name="Fukuda T."/>
            <person name="Manabe T."/>
            <person name="Gomi K."/>
            <person name="Tabuchi M."/>
            <person name="Akimitsu K."/>
            <person name="Kataoka I."/>
        </authorList>
    </citation>
    <scope>NUCLEOTIDE SEQUENCE [LARGE SCALE GENOMIC DNA]</scope>
    <source>
        <strain evidence="2">cv. Fuchu</strain>
    </source>
</reference>
<organism evidence="1 2">
    <name type="scientific">Actinidia rufa</name>
    <dbReference type="NCBI Taxonomy" id="165716"/>
    <lineage>
        <taxon>Eukaryota</taxon>
        <taxon>Viridiplantae</taxon>
        <taxon>Streptophyta</taxon>
        <taxon>Embryophyta</taxon>
        <taxon>Tracheophyta</taxon>
        <taxon>Spermatophyta</taxon>
        <taxon>Magnoliopsida</taxon>
        <taxon>eudicotyledons</taxon>
        <taxon>Gunneridae</taxon>
        <taxon>Pentapetalae</taxon>
        <taxon>asterids</taxon>
        <taxon>Ericales</taxon>
        <taxon>Actinidiaceae</taxon>
        <taxon>Actinidia</taxon>
    </lineage>
</organism>
<evidence type="ECO:0000313" key="2">
    <source>
        <dbReference type="Proteomes" id="UP000585474"/>
    </source>
</evidence>
<keyword evidence="2" id="KW-1185">Reference proteome</keyword>
<sequence length="90" mass="9390">MPPSAAQGRSVLAIKEFVSTADASLFNRLLAAAEAKGFNRARASSKGAKSIAFNELFAPAEASPEPESVTYRVVAAGRVGLVSRIEESGH</sequence>